<dbReference type="EMBL" id="ABXV02000002">
    <property type="protein sequence ID" value="EFB74161.1"/>
    <property type="molecule type" value="Genomic_DNA"/>
</dbReference>
<sequence length="209" mass="23960">MLFKGWFMMIFRILIVFQLLIMSFSNTATASTLIKSLSNCNAEFFKDASQNNQIKPIINEFYQQKIIDGEDFIKPISVNEGSLKLDKFVVKYTDFNKYKDVVPNAPTGEYYYWGFESSQPLDEVARILSKEIKLVKIADNSYVYNPVYRNSLSDKWLKNSSPVGDIAPDEESAEKLFIIEESSDKTVTLFCSIQGNLEPQDLREVGIIK</sequence>
<proteinExistence type="predicted"/>
<dbReference type="Proteomes" id="UP000005512">
    <property type="component" value="Unassembled WGS sequence"/>
</dbReference>
<protein>
    <submittedName>
        <fullName evidence="1">Uncharacterized protein</fullName>
    </submittedName>
</protein>
<reference evidence="1" key="1">
    <citation type="submission" date="2009-12" db="EMBL/GenBank/DDBJ databases">
        <authorList>
            <person name="Weinstock G."/>
            <person name="Sodergren E."/>
            <person name="Clifton S."/>
            <person name="Fulton L."/>
            <person name="Fulton B."/>
            <person name="Courtney L."/>
            <person name="Fronick C."/>
            <person name="Harrison M."/>
            <person name="Strong C."/>
            <person name="Farmer C."/>
            <person name="Delahaunty K."/>
            <person name="Markovic C."/>
            <person name="Hall O."/>
            <person name="Minx P."/>
            <person name="Tomlinson C."/>
            <person name="Mitreva M."/>
            <person name="Nelson J."/>
            <person name="Hou S."/>
            <person name="Wollam A."/>
            <person name="Pepin K.H."/>
            <person name="Johnson M."/>
            <person name="Bhonagiri V."/>
            <person name="Nash W.E."/>
            <person name="Warren W."/>
            <person name="Chinwalla A."/>
            <person name="Mardis E.R."/>
            <person name="Wilson R.K."/>
        </authorList>
    </citation>
    <scope>NUCLEOTIDE SEQUENCE [LARGE SCALE GENOMIC DNA]</scope>
    <source>
        <strain evidence="1">DSM 4541</strain>
    </source>
</reference>
<dbReference type="AlphaFoldDB" id="D1NXM2"/>
<dbReference type="HOGENOM" id="CLU_1389162_0_0_6"/>
<comment type="caution">
    <text evidence="1">The sequence shown here is derived from an EMBL/GenBank/DDBJ whole genome shotgun (WGS) entry which is preliminary data.</text>
</comment>
<name>D1NXM2_9GAMM</name>
<dbReference type="eggNOG" id="ENOG5033ERM">
    <property type="taxonomic scope" value="Bacteria"/>
</dbReference>
<evidence type="ECO:0000313" key="2">
    <source>
        <dbReference type="Proteomes" id="UP000005512"/>
    </source>
</evidence>
<evidence type="ECO:0000313" key="1">
    <source>
        <dbReference type="EMBL" id="EFB74161.1"/>
    </source>
</evidence>
<dbReference type="STRING" id="500637.PROVRUST_04651"/>
<gene>
    <name evidence="1" type="ORF">PROVRUST_04651</name>
</gene>
<accession>D1NXM2</accession>
<keyword evidence="2" id="KW-1185">Reference proteome</keyword>
<organism evidence="1 2">
    <name type="scientific">Providencia rustigianii DSM 4541</name>
    <dbReference type="NCBI Taxonomy" id="500637"/>
    <lineage>
        <taxon>Bacteria</taxon>
        <taxon>Pseudomonadati</taxon>
        <taxon>Pseudomonadota</taxon>
        <taxon>Gammaproteobacteria</taxon>
        <taxon>Enterobacterales</taxon>
        <taxon>Morganellaceae</taxon>
        <taxon>Providencia</taxon>
    </lineage>
</organism>